<gene>
    <name evidence="3" type="ORF">PIIN_00712</name>
</gene>
<dbReference type="AlphaFoldDB" id="G4U2Y3"/>
<feature type="transmembrane region" description="Helical" evidence="2">
    <location>
        <begin position="56"/>
        <end position="78"/>
    </location>
</feature>
<proteinExistence type="predicted"/>
<dbReference type="eggNOG" id="ENOG502SJAY">
    <property type="taxonomic scope" value="Eukaryota"/>
</dbReference>
<evidence type="ECO:0000313" key="4">
    <source>
        <dbReference type="Proteomes" id="UP000007148"/>
    </source>
</evidence>
<evidence type="ECO:0000313" key="3">
    <source>
        <dbReference type="EMBL" id="CCA78000.1"/>
    </source>
</evidence>
<keyword evidence="2" id="KW-0472">Membrane</keyword>
<keyword evidence="2" id="KW-0812">Transmembrane</keyword>
<sequence>MGIDWMSLPVLAKTGAVFNNLSHFAIGAYFLEVFLSSKFELDVICGRRKFRVGQILYFYCKWILFGAFLGMLVALNVSGPVVNCQALYTWNQYGGNTSIGAASTLLMLRTVAVWNKKWAIIIPLGLISAGQWGILLHGITTVKAFYDPTTNACVVAQVDGLFLNLVYLWTMFTDLIVLILTLVGLLITPGRSQLWKLLLNDGILYFLVAFLVNTVPAVMLLINLNPVMNVMFSIPAVGISSSVACRSFVRLSEFASPVDRSNTSQPWSNANTRVTGRSNRDFGKTSTIQWARPNQTESLGGINVTRSQHVEADNIGLEAYTHSPRNIHPLHNTSGESLDQKGAFAV</sequence>
<dbReference type="InParanoid" id="G4U2Y3"/>
<dbReference type="EMBL" id="CAFZ01001878">
    <property type="protein sequence ID" value="CCA78000.1"/>
    <property type="molecule type" value="Genomic_DNA"/>
</dbReference>
<name>G4U2Y3_SERID</name>
<feature type="transmembrane region" description="Helical" evidence="2">
    <location>
        <begin position="120"/>
        <end position="146"/>
    </location>
</feature>
<feature type="transmembrane region" description="Helical" evidence="2">
    <location>
        <begin position="166"/>
        <end position="190"/>
    </location>
</feature>
<dbReference type="Proteomes" id="UP000007148">
    <property type="component" value="Unassembled WGS sequence"/>
</dbReference>
<accession>G4U2Y3</accession>
<evidence type="ECO:0008006" key="5">
    <source>
        <dbReference type="Google" id="ProtNLM"/>
    </source>
</evidence>
<organism evidence="3 4">
    <name type="scientific">Serendipita indica (strain DSM 11827)</name>
    <name type="common">Root endophyte fungus</name>
    <name type="synonym">Piriformospora indica</name>
    <dbReference type="NCBI Taxonomy" id="1109443"/>
    <lineage>
        <taxon>Eukaryota</taxon>
        <taxon>Fungi</taxon>
        <taxon>Dikarya</taxon>
        <taxon>Basidiomycota</taxon>
        <taxon>Agaricomycotina</taxon>
        <taxon>Agaricomycetes</taxon>
        <taxon>Sebacinales</taxon>
        <taxon>Serendipitaceae</taxon>
        <taxon>Serendipita</taxon>
    </lineage>
</organism>
<keyword evidence="4" id="KW-1185">Reference proteome</keyword>
<feature type="transmembrane region" description="Helical" evidence="2">
    <location>
        <begin position="202"/>
        <end position="224"/>
    </location>
</feature>
<feature type="region of interest" description="Disordered" evidence="1">
    <location>
        <begin position="322"/>
        <end position="346"/>
    </location>
</feature>
<protein>
    <recommendedName>
        <fullName evidence="5">Transmembrane protein</fullName>
    </recommendedName>
</protein>
<dbReference type="OMA" id="WEWINTV"/>
<evidence type="ECO:0000256" key="2">
    <source>
        <dbReference type="SAM" id="Phobius"/>
    </source>
</evidence>
<evidence type="ECO:0000256" key="1">
    <source>
        <dbReference type="SAM" id="MobiDB-lite"/>
    </source>
</evidence>
<dbReference type="OrthoDB" id="3197626at2759"/>
<feature type="transmembrane region" description="Helical" evidence="2">
    <location>
        <begin position="16"/>
        <end position="35"/>
    </location>
</feature>
<keyword evidence="2" id="KW-1133">Transmembrane helix</keyword>
<reference evidence="3 4" key="1">
    <citation type="journal article" date="2011" name="PLoS Pathog.">
        <title>Endophytic Life Strategies Decoded by Genome and Transcriptome Analyses of the Mutualistic Root Symbiont Piriformospora indica.</title>
        <authorList>
            <person name="Zuccaro A."/>
            <person name="Lahrmann U."/>
            <person name="Guldener U."/>
            <person name="Langen G."/>
            <person name="Pfiffi S."/>
            <person name="Biedenkopf D."/>
            <person name="Wong P."/>
            <person name="Samans B."/>
            <person name="Grimm C."/>
            <person name="Basiewicz M."/>
            <person name="Murat C."/>
            <person name="Martin F."/>
            <person name="Kogel K.H."/>
        </authorList>
    </citation>
    <scope>NUCLEOTIDE SEQUENCE [LARGE SCALE GENOMIC DNA]</scope>
    <source>
        <strain evidence="3 4">DSM 11827</strain>
    </source>
</reference>
<dbReference type="HOGENOM" id="CLU_059054_1_1_1"/>
<comment type="caution">
    <text evidence="3">The sequence shown here is derived from an EMBL/GenBank/DDBJ whole genome shotgun (WGS) entry which is preliminary data.</text>
</comment>